<name>A0A6V8P790_9ACTN</name>
<proteinExistence type="predicted"/>
<reference evidence="1 2" key="1">
    <citation type="journal article" date="2020" name="Front. Microbiol.">
        <title>Single-cell genomics of novel Actinobacteria with the Wood-Ljungdahl pathway discovered in a serpentinizing system.</title>
        <authorList>
            <person name="Merino N."/>
            <person name="Kawai M."/>
            <person name="Boyd E.S."/>
            <person name="Colman D.R."/>
            <person name="McGlynn S.E."/>
            <person name="Nealson K.H."/>
            <person name="Kurokawa K."/>
            <person name="Hongoh Y."/>
        </authorList>
    </citation>
    <scope>NUCLEOTIDE SEQUENCE [LARGE SCALE GENOMIC DNA]</scope>
    <source>
        <strain evidence="1 2">S33</strain>
    </source>
</reference>
<evidence type="ECO:0000313" key="2">
    <source>
        <dbReference type="Proteomes" id="UP000591948"/>
    </source>
</evidence>
<comment type="caution">
    <text evidence="1">The sequence shown here is derived from an EMBL/GenBank/DDBJ whole genome shotgun (WGS) entry which is preliminary data.</text>
</comment>
<dbReference type="SUPFAM" id="SSF56003">
    <property type="entry name" value="Molybdenum cofactor-binding domain"/>
    <property type="match status" value="1"/>
</dbReference>
<sequence>VPMSPTAPAIINAIHDALGIRITELPATREKILQALEEKGRFKKPSSS</sequence>
<protein>
    <submittedName>
        <fullName evidence="1">Uncharacterized protein</fullName>
    </submittedName>
</protein>
<dbReference type="EMBL" id="BLRY01000252">
    <property type="protein sequence ID" value="GFP28502.1"/>
    <property type="molecule type" value="Genomic_DNA"/>
</dbReference>
<accession>A0A6V8P790</accession>
<dbReference type="GO" id="GO:0016491">
    <property type="term" value="F:oxidoreductase activity"/>
    <property type="evidence" value="ECO:0007669"/>
    <property type="project" value="InterPro"/>
</dbReference>
<feature type="non-terminal residue" evidence="1">
    <location>
        <position position="1"/>
    </location>
</feature>
<dbReference type="Gene3D" id="3.30.365.10">
    <property type="entry name" value="Aldehyde oxidase/xanthine dehydrogenase, molybdopterin binding domain"/>
    <property type="match status" value="1"/>
</dbReference>
<keyword evidence="2" id="KW-1185">Reference proteome</keyword>
<evidence type="ECO:0000313" key="1">
    <source>
        <dbReference type="EMBL" id="GFP28502.1"/>
    </source>
</evidence>
<dbReference type="InterPro" id="IPR037165">
    <property type="entry name" value="AldOxase/xan_DH_Mopterin-bd_sf"/>
</dbReference>
<dbReference type="Proteomes" id="UP000591948">
    <property type="component" value="Unassembled WGS sequence"/>
</dbReference>
<organism evidence="1 2">
    <name type="scientific">Candidatus Hakubella thermalkaliphila</name>
    <dbReference type="NCBI Taxonomy" id="2754717"/>
    <lineage>
        <taxon>Bacteria</taxon>
        <taxon>Bacillati</taxon>
        <taxon>Actinomycetota</taxon>
        <taxon>Actinomycetota incertae sedis</taxon>
        <taxon>Candidatus Hakubellales</taxon>
        <taxon>Candidatus Hakubellaceae</taxon>
        <taxon>Candidatus Hakubella</taxon>
    </lineage>
</organism>
<dbReference type="AlphaFoldDB" id="A0A6V8P790"/>
<gene>
    <name evidence="1" type="ORF">HKBW3S33_01917</name>
</gene>